<proteinExistence type="predicted"/>
<sequence length="85" mass="9954">MSERSVIIYISESNSQCKKLIDQMDKWEIPYKTKNVTENNKYMKDLQQQGIFGTPATFIESEQDPILGFQKNKIKYALGIENYKL</sequence>
<dbReference type="RefSeq" id="WP_095654665.1">
    <property type="nucleotide sequence ID" value="NZ_NPOA01000003.1"/>
</dbReference>
<organism evidence="1 2">
    <name type="scientific">Virgibacillus profundi</name>
    <dbReference type="NCBI Taxonomy" id="2024555"/>
    <lineage>
        <taxon>Bacteria</taxon>
        <taxon>Bacillati</taxon>
        <taxon>Bacillota</taxon>
        <taxon>Bacilli</taxon>
        <taxon>Bacillales</taxon>
        <taxon>Bacillaceae</taxon>
        <taxon>Virgibacillus</taxon>
    </lineage>
</organism>
<evidence type="ECO:0000313" key="1">
    <source>
        <dbReference type="EMBL" id="PAV30699.1"/>
    </source>
</evidence>
<evidence type="ECO:0000313" key="2">
    <source>
        <dbReference type="Proteomes" id="UP000218887"/>
    </source>
</evidence>
<keyword evidence="2" id="KW-1185">Reference proteome</keyword>
<dbReference type="AlphaFoldDB" id="A0A2A2IG07"/>
<name>A0A2A2IG07_9BACI</name>
<dbReference type="EMBL" id="NPOA01000003">
    <property type="protein sequence ID" value="PAV30699.1"/>
    <property type="molecule type" value="Genomic_DNA"/>
</dbReference>
<dbReference type="Gene3D" id="3.40.30.10">
    <property type="entry name" value="Glutaredoxin"/>
    <property type="match status" value="1"/>
</dbReference>
<dbReference type="InterPro" id="IPR036249">
    <property type="entry name" value="Thioredoxin-like_sf"/>
</dbReference>
<dbReference type="Proteomes" id="UP000218887">
    <property type="component" value="Unassembled WGS sequence"/>
</dbReference>
<dbReference type="SUPFAM" id="SSF52833">
    <property type="entry name" value="Thioredoxin-like"/>
    <property type="match status" value="1"/>
</dbReference>
<accession>A0A2A2IG07</accession>
<protein>
    <submittedName>
        <fullName evidence="1">NrdH-redoxin</fullName>
    </submittedName>
</protein>
<dbReference type="OrthoDB" id="9795531at2"/>
<comment type="caution">
    <text evidence="1">The sequence shown here is derived from an EMBL/GenBank/DDBJ whole genome shotgun (WGS) entry which is preliminary data.</text>
</comment>
<gene>
    <name evidence="1" type="ORF">CIL05_06250</name>
</gene>
<reference evidence="1 2" key="1">
    <citation type="submission" date="2017-08" db="EMBL/GenBank/DDBJ databases">
        <title>Virgibacillus indicus sp. nov. and Virgibacillus profoundi sp. nov, two moderately halophilic bacteria isolated from marine sediment by using the Microfluidic Streak Plate.</title>
        <authorList>
            <person name="Xu B."/>
            <person name="Hu B."/>
            <person name="Wang J."/>
            <person name="Zhu Y."/>
            <person name="Huang L."/>
            <person name="Du W."/>
            <person name="Huang Y."/>
        </authorList>
    </citation>
    <scope>NUCLEOTIDE SEQUENCE [LARGE SCALE GENOMIC DNA]</scope>
    <source>
        <strain evidence="1 2">IO3-P3-H5</strain>
    </source>
</reference>